<accession>A0ABY0E1V5</accession>
<organism evidence="1 2">
    <name type="scientific">Bradyrhizobium guangzhouense</name>
    <dbReference type="NCBI Taxonomy" id="1325095"/>
    <lineage>
        <taxon>Bacteria</taxon>
        <taxon>Pseudomonadati</taxon>
        <taxon>Pseudomonadota</taxon>
        <taxon>Alphaproteobacteria</taxon>
        <taxon>Hyphomicrobiales</taxon>
        <taxon>Nitrobacteraceae</taxon>
        <taxon>Bradyrhizobium</taxon>
    </lineage>
</organism>
<protein>
    <recommendedName>
        <fullName evidence="3">GIY-YIG nuclease family protein</fullName>
    </recommendedName>
</protein>
<proteinExistence type="predicted"/>
<evidence type="ECO:0008006" key="3">
    <source>
        <dbReference type="Google" id="ProtNLM"/>
    </source>
</evidence>
<sequence>MSYFKDTPLISTRTTSHVHRPYGGIADVREIIDRAAHVKVLVFPMSLGSRLVASELACPAFYAMTGDVQDGSVPIYLGETNCFSRRLGEHLADPQKAWARLMVVVRGTSKEVRFTKETAAYLQFWLTHAADRCGVMKVVAGSPPRMPEIDPLDLPLHERMLEDAKRMLFDAGVTGFEPPPGGMPQVDAPALSPETADDVESGPMEIDVHLAPGGAEFELRYDETIWARGYPANDRFVVAAGSDFRIATNPSASPVTRARRAALFEAGVLTPIPGAVDRMRITVDIAFPSMATAAKAVCGAHVDSSKWRPVDPTQRPMMQL</sequence>
<evidence type="ECO:0000313" key="1">
    <source>
        <dbReference type="EMBL" id="RXH08758.1"/>
    </source>
</evidence>
<comment type="caution">
    <text evidence="1">The sequence shown here is derived from an EMBL/GenBank/DDBJ whole genome shotgun (WGS) entry which is preliminary data.</text>
</comment>
<reference evidence="1 2" key="1">
    <citation type="submission" date="2018-10" db="EMBL/GenBank/DDBJ databases">
        <title>Bradyrhizobium sp. nov., effective nodules isolated from peanut in China.</title>
        <authorList>
            <person name="Li Y."/>
        </authorList>
    </citation>
    <scope>NUCLEOTIDE SEQUENCE [LARGE SCALE GENOMIC DNA]</scope>
    <source>
        <strain evidence="1 2">CCBAU 53426</strain>
    </source>
</reference>
<evidence type="ECO:0000313" key="2">
    <source>
        <dbReference type="Proteomes" id="UP000290401"/>
    </source>
</evidence>
<dbReference type="Proteomes" id="UP000290401">
    <property type="component" value="Unassembled WGS sequence"/>
</dbReference>
<dbReference type="RefSeq" id="WP_128958601.1">
    <property type="nucleotide sequence ID" value="NZ_RDQZ01000029.1"/>
</dbReference>
<keyword evidence="2" id="KW-1185">Reference proteome</keyword>
<name>A0ABY0E1V5_9BRAD</name>
<gene>
    <name evidence="1" type="ORF">EAS56_28000</name>
</gene>
<dbReference type="EMBL" id="RDQZ01000029">
    <property type="protein sequence ID" value="RXH08758.1"/>
    <property type="molecule type" value="Genomic_DNA"/>
</dbReference>